<dbReference type="InterPro" id="IPR053158">
    <property type="entry name" value="CapK_Type1_Caps_Biosynth"/>
</dbReference>
<protein>
    <recommendedName>
        <fullName evidence="3">Phenylacetate--CoA ligase</fullName>
    </recommendedName>
</protein>
<sequence length="470" mass="53554">MREFRTAEAIFDSQLQNGNLTAIKDLAEQVIRPRTDNYNLQGQTLKLWAENMGPMTEFLRQPHADIKHFQLSKIKTLVDRAYNNVPFYRELYGACGYEEGAISCFSDFEQLPIVTKAVLNDFEPRIRVNDPKVLEFANTSRTSGSSGKPFTVYSDDNDIVLDHLQVMRFYNSCLQRPLKEQDWIYVIHHSGLAFSSLHGKYRTFQLPDLLPSTPLGEHLLLLRPRLLVILPSYLPIILKHKLALQMSGVEAILTNSESSTQLERTYYSKALGIPVFDEYSSEEVGLIATQCAHGQYHVIEDGVYLEVVNADAQGFGSVVCTDLDNDLMPLIRFDHGDIARKTSERERCGCGSCCTSLYEVNGRRDDAFRTREHHLVPSASILAAVDDILVTPDKTLNAFRLIQKNEKTIELITHYTGSPHKNMTEILGQLNDRLSCLFGYTITLLHQEVDMLPDQKSYKRRSIIREWELD</sequence>
<dbReference type="OrthoDB" id="580775at2"/>
<dbReference type="EMBL" id="CABVHP010000020">
    <property type="protein sequence ID" value="VVO31015.1"/>
    <property type="molecule type" value="Genomic_DNA"/>
</dbReference>
<organism evidence="1 2">
    <name type="scientific">Pseudomonas fluorescens</name>
    <dbReference type="NCBI Taxonomy" id="294"/>
    <lineage>
        <taxon>Bacteria</taxon>
        <taxon>Pseudomonadati</taxon>
        <taxon>Pseudomonadota</taxon>
        <taxon>Gammaproteobacteria</taxon>
        <taxon>Pseudomonadales</taxon>
        <taxon>Pseudomonadaceae</taxon>
        <taxon>Pseudomonas</taxon>
    </lineage>
</organism>
<dbReference type="AlphaFoldDB" id="A0A5E7EVP4"/>
<dbReference type="RefSeq" id="WP_150639714.1">
    <property type="nucleotide sequence ID" value="NZ_CABVHP010000020.1"/>
</dbReference>
<gene>
    <name evidence="1" type="ORF">PS704_05008</name>
</gene>
<proteinExistence type="predicted"/>
<dbReference type="PANTHER" id="PTHR36932:SF1">
    <property type="entry name" value="CAPSULAR POLYSACCHARIDE BIOSYNTHESIS PROTEIN"/>
    <property type="match status" value="1"/>
</dbReference>
<dbReference type="SUPFAM" id="SSF56801">
    <property type="entry name" value="Acetyl-CoA synthetase-like"/>
    <property type="match status" value="1"/>
</dbReference>
<evidence type="ECO:0008006" key="3">
    <source>
        <dbReference type="Google" id="ProtNLM"/>
    </source>
</evidence>
<evidence type="ECO:0000313" key="1">
    <source>
        <dbReference type="EMBL" id="VVO31015.1"/>
    </source>
</evidence>
<accession>A0A5E7EVP4</accession>
<dbReference type="InterPro" id="IPR042099">
    <property type="entry name" value="ANL_N_sf"/>
</dbReference>
<name>A0A5E7EVP4_PSEFL</name>
<reference evidence="1 2" key="1">
    <citation type="submission" date="2019-09" db="EMBL/GenBank/DDBJ databases">
        <authorList>
            <person name="Chandra G."/>
            <person name="Truman W A."/>
        </authorList>
    </citation>
    <scope>NUCLEOTIDE SEQUENCE [LARGE SCALE GENOMIC DNA]</scope>
    <source>
        <strain evidence="1">PS704</strain>
    </source>
</reference>
<dbReference type="PANTHER" id="PTHR36932">
    <property type="entry name" value="CAPSULAR POLYSACCHARIDE BIOSYNTHESIS PROTEIN"/>
    <property type="match status" value="1"/>
</dbReference>
<dbReference type="Gene3D" id="3.40.50.12780">
    <property type="entry name" value="N-terminal domain of ligase-like"/>
    <property type="match status" value="1"/>
</dbReference>
<dbReference type="Proteomes" id="UP000326557">
    <property type="component" value="Unassembled WGS sequence"/>
</dbReference>
<evidence type="ECO:0000313" key="2">
    <source>
        <dbReference type="Proteomes" id="UP000326557"/>
    </source>
</evidence>